<protein>
    <submittedName>
        <fullName evidence="1">Nitroreductase</fullName>
    </submittedName>
</protein>
<proteinExistence type="predicted"/>
<dbReference type="EMBL" id="FTRV01000010">
    <property type="protein sequence ID" value="SPM27890.1"/>
    <property type="molecule type" value="Genomic_DNA"/>
</dbReference>
<organism evidence="1 2">
    <name type="scientific">Mycobacterium terramassiliense</name>
    <dbReference type="NCBI Taxonomy" id="1841859"/>
    <lineage>
        <taxon>Bacteria</taxon>
        <taxon>Bacillati</taxon>
        <taxon>Actinomycetota</taxon>
        <taxon>Actinomycetes</taxon>
        <taxon>Mycobacteriales</taxon>
        <taxon>Mycobacteriaceae</taxon>
        <taxon>Mycobacterium</taxon>
    </lineage>
</organism>
<reference evidence="1 2" key="1">
    <citation type="submission" date="2017-01" db="EMBL/GenBank/DDBJ databases">
        <authorList>
            <consortium name="Urmite Genomes"/>
        </authorList>
    </citation>
    <scope>NUCLEOTIDE SEQUENCE [LARGE SCALE GENOMIC DNA]</scope>
    <source>
        <strain evidence="1 2">AB308</strain>
    </source>
</reference>
<sequence length="63" mass="6750">VDWLQNVLAAGHATVSANGETHEVTEPKVIDAAAALAMLSPSRRRFFERVGVGDAKYLTVKLA</sequence>
<gene>
    <name evidence="1" type="ORF">MTAB308_1375</name>
</gene>
<dbReference type="AlphaFoldDB" id="A0A2U3N8T5"/>
<accession>A0A2U3N8T5</accession>
<dbReference type="Proteomes" id="UP000241595">
    <property type="component" value="Unassembled WGS sequence"/>
</dbReference>
<feature type="non-terminal residue" evidence="1">
    <location>
        <position position="1"/>
    </location>
</feature>
<evidence type="ECO:0000313" key="2">
    <source>
        <dbReference type="Proteomes" id="UP000241595"/>
    </source>
</evidence>
<name>A0A2U3N8T5_9MYCO</name>
<keyword evidence="2" id="KW-1185">Reference proteome</keyword>
<evidence type="ECO:0000313" key="1">
    <source>
        <dbReference type="EMBL" id="SPM27890.1"/>
    </source>
</evidence>